<dbReference type="AlphaFoldDB" id="A0A0M2NC94"/>
<dbReference type="Proteomes" id="UP000034076">
    <property type="component" value="Unassembled WGS sequence"/>
</dbReference>
<proteinExistence type="predicted"/>
<reference evidence="1 2" key="1">
    <citation type="submission" date="2015-04" db="EMBL/GenBank/DDBJ databases">
        <title>Draft genome sequence of bacteremic isolate Catabacter hongkongensis type strain HKU16T.</title>
        <authorList>
            <person name="Lau S.K."/>
            <person name="Teng J.L."/>
            <person name="Huang Y."/>
            <person name="Curreem S.O."/>
            <person name="Tsui S.K."/>
            <person name="Woo P.C."/>
        </authorList>
    </citation>
    <scope>NUCLEOTIDE SEQUENCE [LARGE SCALE GENOMIC DNA]</scope>
    <source>
        <strain evidence="1 2">HKU16</strain>
    </source>
</reference>
<protein>
    <submittedName>
        <fullName evidence="1">Uncharacterized protein</fullName>
    </submittedName>
</protein>
<dbReference type="EMBL" id="LAYJ01000116">
    <property type="protein sequence ID" value="KKI49863.1"/>
    <property type="molecule type" value="Genomic_DNA"/>
</dbReference>
<accession>A0A0M2NC94</accession>
<organism evidence="1 2">
    <name type="scientific">Christensenella hongkongensis</name>
    <dbReference type="NCBI Taxonomy" id="270498"/>
    <lineage>
        <taxon>Bacteria</taxon>
        <taxon>Bacillati</taxon>
        <taxon>Bacillota</taxon>
        <taxon>Clostridia</taxon>
        <taxon>Christensenellales</taxon>
        <taxon>Christensenellaceae</taxon>
        <taxon>Christensenella</taxon>
    </lineage>
</organism>
<gene>
    <name evidence="1" type="ORF">CHK_2671</name>
</gene>
<evidence type="ECO:0000313" key="2">
    <source>
        <dbReference type="Proteomes" id="UP000034076"/>
    </source>
</evidence>
<keyword evidence="2" id="KW-1185">Reference proteome</keyword>
<name>A0A0M2NC94_9FIRM</name>
<evidence type="ECO:0000313" key="1">
    <source>
        <dbReference type="EMBL" id="KKI49863.1"/>
    </source>
</evidence>
<comment type="caution">
    <text evidence="1">The sequence shown here is derived from an EMBL/GenBank/DDBJ whole genome shotgun (WGS) entry which is preliminary data.</text>
</comment>
<sequence>MFVWFLFFKKIKADTSGPAPGYACLFCFPNRGFPLYNFLCNNLKGRYNGYRHYC</sequence>
<dbReference type="STRING" id="270498.CHK_2671"/>